<dbReference type="PANTHER" id="PTHR28259">
    <property type="entry name" value="FLUORIDE EXPORT PROTEIN 1-RELATED"/>
    <property type="match status" value="1"/>
</dbReference>
<keyword evidence="3 10" id="KW-0812">Transmembrane</keyword>
<feature type="transmembrane region" description="Helical" evidence="10">
    <location>
        <begin position="65"/>
        <end position="86"/>
    </location>
</feature>
<comment type="activity regulation">
    <text evidence="10">Na(+) is not transported, but it plays an essential structural role and its presence is essential for fluoride channel function.</text>
</comment>
<evidence type="ECO:0000256" key="2">
    <source>
        <dbReference type="ARBA" id="ARBA00022475"/>
    </source>
</evidence>
<feature type="transmembrane region" description="Helical" evidence="10">
    <location>
        <begin position="35"/>
        <end position="53"/>
    </location>
</feature>
<comment type="caution">
    <text evidence="11">The sequence shown here is derived from an EMBL/GenBank/DDBJ whole genome shotgun (WGS) entry which is preliminary data.</text>
</comment>
<dbReference type="InterPro" id="IPR003691">
    <property type="entry name" value="FluC"/>
</dbReference>
<keyword evidence="12" id="KW-1185">Reference proteome</keyword>
<comment type="catalytic activity">
    <reaction evidence="8">
        <text>fluoride(in) = fluoride(out)</text>
        <dbReference type="Rhea" id="RHEA:76159"/>
        <dbReference type="ChEBI" id="CHEBI:17051"/>
    </reaction>
    <physiologicalReaction direction="left-to-right" evidence="8">
        <dbReference type="Rhea" id="RHEA:76160"/>
    </physiologicalReaction>
</comment>
<reference evidence="12" key="1">
    <citation type="journal article" date="2019" name="Int. J. Syst. Evol. Microbiol.">
        <title>The Global Catalogue of Microorganisms (GCM) 10K type strain sequencing project: providing services to taxonomists for standard genome sequencing and annotation.</title>
        <authorList>
            <consortium name="The Broad Institute Genomics Platform"/>
            <consortium name="The Broad Institute Genome Sequencing Center for Infectious Disease"/>
            <person name="Wu L."/>
            <person name="Ma J."/>
        </authorList>
    </citation>
    <scope>NUCLEOTIDE SEQUENCE [LARGE SCALE GENOMIC DNA]</scope>
    <source>
        <strain evidence="12">JCM 19015</strain>
    </source>
</reference>
<comment type="subcellular location">
    <subcellularLocation>
        <location evidence="1 10">Cell membrane</location>
        <topology evidence="1 10">Multi-pass membrane protein</topology>
    </subcellularLocation>
</comment>
<evidence type="ECO:0000256" key="10">
    <source>
        <dbReference type="HAMAP-Rule" id="MF_00454"/>
    </source>
</evidence>
<name>A0ABP8ZFE3_9MICO</name>
<evidence type="ECO:0000256" key="7">
    <source>
        <dbReference type="ARBA" id="ARBA00035120"/>
    </source>
</evidence>
<feature type="transmembrane region" description="Helical" evidence="10">
    <location>
        <begin position="98"/>
        <end position="118"/>
    </location>
</feature>
<feature type="binding site" evidence="10">
    <location>
        <position position="79"/>
    </location>
    <ligand>
        <name>Na(+)</name>
        <dbReference type="ChEBI" id="CHEBI:29101"/>
        <note>structural</note>
    </ligand>
</feature>
<organism evidence="11 12">
    <name type="scientific">Amnibacterium soli</name>
    <dbReference type="NCBI Taxonomy" id="1282736"/>
    <lineage>
        <taxon>Bacteria</taxon>
        <taxon>Bacillati</taxon>
        <taxon>Actinomycetota</taxon>
        <taxon>Actinomycetes</taxon>
        <taxon>Micrococcales</taxon>
        <taxon>Microbacteriaceae</taxon>
        <taxon>Amnibacterium</taxon>
    </lineage>
</organism>
<keyword evidence="2 10" id="KW-1003">Cell membrane</keyword>
<evidence type="ECO:0000313" key="11">
    <source>
        <dbReference type="EMBL" id="GAA4754793.1"/>
    </source>
</evidence>
<evidence type="ECO:0000256" key="5">
    <source>
        <dbReference type="ARBA" id="ARBA00023136"/>
    </source>
</evidence>
<sequence>MTALGVIAVCAAGGVGAAARLLIDGALRTRLGTRLPWGTLTINVSGSLLLGLLTGLARSGHLVEAWQSILGTGLLGGYTTFSTASYETVRLLQQRRLTAALINGPGMLTLCIAAAAAADALGAAI</sequence>
<evidence type="ECO:0000313" key="12">
    <source>
        <dbReference type="Proteomes" id="UP001500121"/>
    </source>
</evidence>
<keyword evidence="10" id="KW-0915">Sodium</keyword>
<evidence type="ECO:0000256" key="8">
    <source>
        <dbReference type="ARBA" id="ARBA00035585"/>
    </source>
</evidence>
<keyword evidence="10" id="KW-0813">Transport</keyword>
<keyword evidence="5 10" id="KW-0472">Membrane</keyword>
<comment type="similarity">
    <text evidence="7 10">Belongs to the fluoride channel Fluc/FEX (TC 1.A.43) family.</text>
</comment>
<comment type="function">
    <text evidence="9 10">Fluoride-specific ion channel. Important for reducing fluoride concentration in the cell, thus reducing its toxicity.</text>
</comment>
<keyword evidence="4 10" id="KW-1133">Transmembrane helix</keyword>
<keyword evidence="6 10" id="KW-0407">Ion channel</keyword>
<evidence type="ECO:0000256" key="3">
    <source>
        <dbReference type="ARBA" id="ARBA00022692"/>
    </source>
</evidence>
<dbReference type="RefSeq" id="WP_345482134.1">
    <property type="nucleotide sequence ID" value="NZ_BAABLP010000007.1"/>
</dbReference>
<keyword evidence="10" id="KW-0406">Ion transport</keyword>
<proteinExistence type="inferred from homology"/>
<feature type="binding site" evidence="10">
    <location>
        <position position="76"/>
    </location>
    <ligand>
        <name>Na(+)</name>
        <dbReference type="ChEBI" id="CHEBI:29101"/>
        <note>structural</note>
    </ligand>
</feature>
<feature type="transmembrane region" description="Helical" evidence="10">
    <location>
        <begin position="6"/>
        <end position="23"/>
    </location>
</feature>
<dbReference type="EMBL" id="BAABLP010000007">
    <property type="protein sequence ID" value="GAA4754793.1"/>
    <property type="molecule type" value="Genomic_DNA"/>
</dbReference>
<dbReference type="HAMAP" id="MF_00454">
    <property type="entry name" value="FluC"/>
    <property type="match status" value="1"/>
</dbReference>
<dbReference type="NCBIfam" id="TIGR00494">
    <property type="entry name" value="crcB"/>
    <property type="match status" value="1"/>
</dbReference>
<accession>A0ABP8ZFE3</accession>
<evidence type="ECO:0000256" key="4">
    <source>
        <dbReference type="ARBA" id="ARBA00022989"/>
    </source>
</evidence>
<evidence type="ECO:0000256" key="9">
    <source>
        <dbReference type="ARBA" id="ARBA00049940"/>
    </source>
</evidence>
<keyword evidence="10" id="KW-0479">Metal-binding</keyword>
<gene>
    <name evidence="10 11" type="primary">crcB</name>
    <name evidence="10" type="synonym">fluC</name>
    <name evidence="11" type="ORF">GCM10025783_29870</name>
</gene>
<evidence type="ECO:0000256" key="1">
    <source>
        <dbReference type="ARBA" id="ARBA00004651"/>
    </source>
</evidence>
<dbReference type="PANTHER" id="PTHR28259:SF1">
    <property type="entry name" value="FLUORIDE EXPORT PROTEIN 1-RELATED"/>
    <property type="match status" value="1"/>
</dbReference>
<dbReference type="Proteomes" id="UP001500121">
    <property type="component" value="Unassembled WGS sequence"/>
</dbReference>
<evidence type="ECO:0000256" key="6">
    <source>
        <dbReference type="ARBA" id="ARBA00023303"/>
    </source>
</evidence>
<dbReference type="Pfam" id="PF02537">
    <property type="entry name" value="CRCB"/>
    <property type="match status" value="1"/>
</dbReference>
<protein>
    <recommendedName>
        <fullName evidence="10">Fluoride-specific ion channel FluC</fullName>
    </recommendedName>
</protein>